<dbReference type="Pfam" id="PF00892">
    <property type="entry name" value="EamA"/>
    <property type="match status" value="2"/>
</dbReference>
<comment type="similarity">
    <text evidence="2">Belongs to the EamA transporter family.</text>
</comment>
<dbReference type="SUPFAM" id="SSF103481">
    <property type="entry name" value="Multidrug resistance efflux transporter EmrE"/>
    <property type="match status" value="2"/>
</dbReference>
<dbReference type="STRING" id="426128.SAMN05660297_01068"/>
<feature type="transmembrane region" description="Helical" evidence="7">
    <location>
        <begin position="67"/>
        <end position="89"/>
    </location>
</feature>
<evidence type="ECO:0000256" key="1">
    <source>
        <dbReference type="ARBA" id="ARBA00004651"/>
    </source>
</evidence>
<accession>A0A1I0AT28</accession>
<evidence type="ECO:0000256" key="7">
    <source>
        <dbReference type="SAM" id="Phobius"/>
    </source>
</evidence>
<feature type="transmembrane region" description="Helical" evidence="7">
    <location>
        <begin position="34"/>
        <end position="55"/>
    </location>
</feature>
<organism evidence="9 10">
    <name type="scientific">Natronincola peptidivorans</name>
    <dbReference type="NCBI Taxonomy" id="426128"/>
    <lineage>
        <taxon>Bacteria</taxon>
        <taxon>Bacillati</taxon>
        <taxon>Bacillota</taxon>
        <taxon>Clostridia</taxon>
        <taxon>Peptostreptococcales</taxon>
        <taxon>Natronincolaceae</taxon>
        <taxon>Natronincola</taxon>
    </lineage>
</organism>
<reference evidence="9 10" key="1">
    <citation type="submission" date="2016-10" db="EMBL/GenBank/DDBJ databases">
        <authorList>
            <person name="de Groot N.N."/>
        </authorList>
    </citation>
    <scope>NUCLEOTIDE SEQUENCE [LARGE SCALE GENOMIC DNA]</scope>
    <source>
        <strain evidence="9 10">DSM 18979</strain>
    </source>
</reference>
<keyword evidence="5 7" id="KW-1133">Transmembrane helix</keyword>
<feature type="transmembrane region" description="Helical" evidence="7">
    <location>
        <begin position="157"/>
        <end position="173"/>
    </location>
</feature>
<feature type="domain" description="EamA" evidence="8">
    <location>
        <begin position="8"/>
        <end position="139"/>
    </location>
</feature>
<sequence length="303" mass="33415">MSKYRVWLLLVLCNLFWAGNYVFGKYVVAEMPPLMITFSRWLVASVLLLIIAYFYEKPQWSLVPKEWISLLAMAVLGMIGYNTILYAALEYTSPTNASLVSALNPGIIVIFSLYMLKERISKIQSIGLVVSLLGVVVILTGGRLTQILHVSYNRGDLLMLAAVIMWTFYSIIGKRIKNIPPITTTAVTALIATIIMAPFAIVQGINYTELSPLALQGIAYMIIFPSVGSFVFWNIGVRQISASKAGVFLNLMPVFTAIISWSLGERITLAQISGGILVFIGVYLTTGMLDIKLASKRQQKGTA</sequence>
<evidence type="ECO:0000256" key="5">
    <source>
        <dbReference type="ARBA" id="ARBA00022989"/>
    </source>
</evidence>
<keyword evidence="6 7" id="KW-0472">Membrane</keyword>
<dbReference type="InterPro" id="IPR000620">
    <property type="entry name" value="EamA_dom"/>
</dbReference>
<dbReference type="EMBL" id="FOHU01000003">
    <property type="protein sequence ID" value="SES97550.1"/>
    <property type="molecule type" value="Genomic_DNA"/>
</dbReference>
<dbReference type="AlphaFoldDB" id="A0A1I0AT28"/>
<evidence type="ECO:0000256" key="4">
    <source>
        <dbReference type="ARBA" id="ARBA00022692"/>
    </source>
</evidence>
<keyword evidence="3" id="KW-1003">Cell membrane</keyword>
<evidence type="ECO:0000259" key="8">
    <source>
        <dbReference type="Pfam" id="PF00892"/>
    </source>
</evidence>
<proteinExistence type="inferred from homology"/>
<feature type="transmembrane region" description="Helical" evidence="7">
    <location>
        <begin position="213"/>
        <end position="233"/>
    </location>
</feature>
<dbReference type="InterPro" id="IPR037185">
    <property type="entry name" value="EmrE-like"/>
</dbReference>
<keyword evidence="10" id="KW-1185">Reference proteome</keyword>
<dbReference type="OrthoDB" id="9805239at2"/>
<dbReference type="PANTHER" id="PTHR32322:SF18">
    <property type="entry name" value="S-ADENOSYLMETHIONINE_S-ADENOSYLHOMOCYSTEINE TRANSPORTER"/>
    <property type="match status" value="1"/>
</dbReference>
<name>A0A1I0AT28_9FIRM</name>
<evidence type="ECO:0000313" key="9">
    <source>
        <dbReference type="EMBL" id="SES97550.1"/>
    </source>
</evidence>
<dbReference type="RefSeq" id="WP_090440404.1">
    <property type="nucleotide sequence ID" value="NZ_FOHU01000003.1"/>
</dbReference>
<feature type="transmembrane region" description="Helical" evidence="7">
    <location>
        <begin position="245"/>
        <end position="263"/>
    </location>
</feature>
<dbReference type="GO" id="GO:0005886">
    <property type="term" value="C:plasma membrane"/>
    <property type="evidence" value="ECO:0007669"/>
    <property type="project" value="UniProtKB-SubCell"/>
</dbReference>
<evidence type="ECO:0000256" key="3">
    <source>
        <dbReference type="ARBA" id="ARBA00022475"/>
    </source>
</evidence>
<keyword evidence="4 7" id="KW-0812">Transmembrane</keyword>
<dbReference type="InterPro" id="IPR050638">
    <property type="entry name" value="AA-Vitamin_Transporters"/>
</dbReference>
<protein>
    <submittedName>
        <fullName evidence="9">Threonine/homoserine efflux transporter RhtA</fullName>
    </submittedName>
</protein>
<comment type="subcellular location">
    <subcellularLocation>
        <location evidence="1">Cell membrane</location>
        <topology evidence="1">Multi-pass membrane protein</topology>
    </subcellularLocation>
</comment>
<evidence type="ECO:0000256" key="2">
    <source>
        <dbReference type="ARBA" id="ARBA00007362"/>
    </source>
</evidence>
<evidence type="ECO:0000313" key="10">
    <source>
        <dbReference type="Proteomes" id="UP000199568"/>
    </source>
</evidence>
<feature type="transmembrane region" description="Helical" evidence="7">
    <location>
        <begin position="95"/>
        <end position="114"/>
    </location>
</feature>
<evidence type="ECO:0000256" key="6">
    <source>
        <dbReference type="ARBA" id="ARBA00023136"/>
    </source>
</evidence>
<feature type="transmembrane region" description="Helical" evidence="7">
    <location>
        <begin position="185"/>
        <end position="207"/>
    </location>
</feature>
<gene>
    <name evidence="9" type="ORF">SAMN05660297_01068</name>
</gene>
<feature type="domain" description="EamA" evidence="8">
    <location>
        <begin position="154"/>
        <end position="286"/>
    </location>
</feature>
<dbReference type="Proteomes" id="UP000199568">
    <property type="component" value="Unassembled WGS sequence"/>
</dbReference>
<feature type="transmembrane region" description="Helical" evidence="7">
    <location>
        <begin position="269"/>
        <end position="291"/>
    </location>
</feature>
<feature type="transmembrane region" description="Helical" evidence="7">
    <location>
        <begin position="126"/>
        <end position="145"/>
    </location>
</feature>
<dbReference type="PANTHER" id="PTHR32322">
    <property type="entry name" value="INNER MEMBRANE TRANSPORTER"/>
    <property type="match status" value="1"/>
</dbReference>